<dbReference type="EMBL" id="QNTT01000068">
    <property type="protein sequence ID" value="RBA31174.1"/>
    <property type="molecule type" value="Genomic_DNA"/>
</dbReference>
<dbReference type="Proteomes" id="UP000252187">
    <property type="component" value="Unassembled WGS sequence"/>
</dbReference>
<gene>
    <name evidence="1" type="ORF">DQ226_16265</name>
</gene>
<evidence type="ECO:0000313" key="2">
    <source>
        <dbReference type="Proteomes" id="UP000252187"/>
    </source>
</evidence>
<dbReference type="GO" id="GO:0016301">
    <property type="term" value="F:kinase activity"/>
    <property type="evidence" value="ECO:0007669"/>
    <property type="project" value="UniProtKB-KW"/>
</dbReference>
<accession>A0A365P6S5</accession>
<keyword evidence="1" id="KW-0418">Kinase</keyword>
<dbReference type="Gene3D" id="3.40.1190.20">
    <property type="match status" value="1"/>
</dbReference>
<comment type="caution">
    <text evidence="1">The sequence shown here is derived from an EMBL/GenBank/DDBJ whole genome shotgun (WGS) entry which is preliminary data.</text>
</comment>
<feature type="non-terminal residue" evidence="1">
    <location>
        <position position="1"/>
    </location>
</feature>
<organism evidence="1 2">
    <name type="scientific">Dietzia maris</name>
    <dbReference type="NCBI Taxonomy" id="37915"/>
    <lineage>
        <taxon>Bacteria</taxon>
        <taxon>Bacillati</taxon>
        <taxon>Actinomycetota</taxon>
        <taxon>Actinomycetes</taxon>
        <taxon>Mycobacteriales</taxon>
        <taxon>Dietziaceae</taxon>
        <taxon>Dietzia</taxon>
    </lineage>
</organism>
<dbReference type="AlphaFoldDB" id="A0A365P6S5"/>
<keyword evidence="1" id="KW-0808">Transferase</keyword>
<evidence type="ECO:0000313" key="1">
    <source>
        <dbReference type="EMBL" id="RBA31174.1"/>
    </source>
</evidence>
<reference evidence="1 2" key="1">
    <citation type="submission" date="2018-06" db="EMBL/GenBank/DDBJ databases">
        <title>Whole genome sequencing of four bacterial strains from South Shetland trench revealing bio-synthetic gene clusters.</title>
        <authorList>
            <person name="Abdel-Mageed W.M."/>
            <person name="Lehri B."/>
            <person name="Jarmusch S.A."/>
            <person name="Miranda K."/>
            <person name="Goodfellow M."/>
            <person name="Jaspars M."/>
            <person name="Karlyshev A.V."/>
        </authorList>
    </citation>
    <scope>NUCLEOTIDE SEQUENCE [LARGE SCALE GENOMIC DNA]</scope>
    <source>
        <strain evidence="1 2">SST1</strain>
    </source>
</reference>
<name>A0A365P6S5_9ACTN</name>
<dbReference type="InterPro" id="IPR029056">
    <property type="entry name" value="Ribokinase-like"/>
</dbReference>
<proteinExistence type="predicted"/>
<protein>
    <submittedName>
        <fullName evidence="1">Hydroxyethylthiazole kinase</fullName>
    </submittedName>
</protein>
<sequence length="57" mass="5703">PDADHARWSPLTAHAGAAGTVAARTAAGPGSFAVAWLDALYTLTPEEIAGLVTVSEA</sequence>